<feature type="domain" description="DUF7146" evidence="2">
    <location>
        <begin position="118"/>
        <end position="224"/>
    </location>
</feature>
<organism evidence="3 5">
    <name type="scientific">Medicago truncatula</name>
    <name type="common">Barrel medic</name>
    <name type="synonym">Medicago tribuloides</name>
    <dbReference type="NCBI Taxonomy" id="3880"/>
    <lineage>
        <taxon>Eukaryota</taxon>
        <taxon>Viridiplantae</taxon>
        <taxon>Streptophyta</taxon>
        <taxon>Embryophyta</taxon>
        <taxon>Tracheophyta</taxon>
        <taxon>Spermatophyta</taxon>
        <taxon>Magnoliopsida</taxon>
        <taxon>eudicotyledons</taxon>
        <taxon>Gunneridae</taxon>
        <taxon>Pentapetalae</taxon>
        <taxon>rosids</taxon>
        <taxon>fabids</taxon>
        <taxon>Fabales</taxon>
        <taxon>Fabaceae</taxon>
        <taxon>Papilionoideae</taxon>
        <taxon>50 kb inversion clade</taxon>
        <taxon>NPAAA clade</taxon>
        <taxon>Hologalegina</taxon>
        <taxon>IRL clade</taxon>
        <taxon>Trifolieae</taxon>
        <taxon>Medicago</taxon>
    </lineage>
</organism>
<dbReference type="Gene3D" id="3.90.580.10">
    <property type="entry name" value="Zinc finger, CHC2-type domain"/>
    <property type="match status" value="1"/>
</dbReference>
<feature type="compositionally biased region" description="Basic and acidic residues" evidence="1">
    <location>
        <begin position="366"/>
        <end position="376"/>
    </location>
</feature>
<evidence type="ECO:0000259" key="2">
    <source>
        <dbReference type="Pfam" id="PF23639"/>
    </source>
</evidence>
<accession>A0A072TDJ0</accession>
<dbReference type="InterPro" id="IPR055570">
    <property type="entry name" value="DUF7146"/>
</dbReference>
<feature type="region of interest" description="Disordered" evidence="1">
    <location>
        <begin position="214"/>
        <end position="235"/>
    </location>
</feature>
<dbReference type="GO" id="GO:0008270">
    <property type="term" value="F:zinc ion binding"/>
    <property type="evidence" value="ECO:0007669"/>
    <property type="project" value="InterPro"/>
</dbReference>
<protein>
    <submittedName>
        <fullName evidence="3">Phage P4 alpha, zinc-binding domain protein, putative</fullName>
    </submittedName>
</protein>
<keyword evidence="5" id="KW-1185">Reference proteome</keyword>
<dbReference type="HOGENOM" id="CLU_059689_1_0_1"/>
<evidence type="ECO:0000313" key="4">
    <source>
        <dbReference type="EnsemblPlants" id="KEH15629"/>
    </source>
</evidence>
<proteinExistence type="predicted"/>
<feature type="region of interest" description="Disordered" evidence="1">
    <location>
        <begin position="366"/>
        <end position="386"/>
    </location>
</feature>
<sequence length="386" mass="43656">MNDSKERVDVDSIDWKNVLPYYVQDEKILSGKWGPCPFCTGSSTFRVIWDRRGKGGSGWYCAKCDTGGNLLGVIHEVTGKPIAEIFYELATKRYNQGKAPSTFVPKVRVRKEKSPEQLRAELRNTWEQSLPITEDSPVWKYLCHRVPGLQLDWLGPDVRHHPGLTYRGHDGRDMGKFPVLLQRLVAAGDKTARTLQRIYLTPDGEKVPFVDAKGKPAAKKQMSSPDGPAGGSTRLNNAVSRTLALTEGAETGFAVVAKYGNRIEVRSMLDCGNLGRADLDWSKYDTIFIYADRDREQEKRAKKGDEREGEVVKIRPGEYHAGLLAEKLRAMGKRVNVIASVQEGVDFCDIWKLQYDRREKRLADRAARREQKERLRQQTGTFRQAA</sequence>
<dbReference type="SUPFAM" id="SSF57783">
    <property type="entry name" value="Zinc beta-ribbon"/>
    <property type="match status" value="1"/>
</dbReference>
<dbReference type="Proteomes" id="UP000002051">
    <property type="component" value="Unassembled WGS sequence"/>
</dbReference>
<dbReference type="InterPro" id="IPR036977">
    <property type="entry name" value="DNA_primase_Znf_CHC2"/>
</dbReference>
<name>A0A072TDJ0_MEDTR</name>
<feature type="compositionally biased region" description="Polar residues" evidence="1">
    <location>
        <begin position="377"/>
        <end position="386"/>
    </location>
</feature>
<evidence type="ECO:0000313" key="5">
    <source>
        <dbReference type="Proteomes" id="UP000002051"/>
    </source>
</evidence>
<evidence type="ECO:0000256" key="1">
    <source>
        <dbReference type="SAM" id="MobiDB-lite"/>
    </source>
</evidence>
<reference evidence="3 5" key="1">
    <citation type="journal article" date="2011" name="Nature">
        <title>The Medicago genome provides insight into the evolution of rhizobial symbioses.</title>
        <authorList>
            <person name="Young N.D."/>
            <person name="Debelle F."/>
            <person name="Oldroyd G.E."/>
            <person name="Geurts R."/>
            <person name="Cannon S.B."/>
            <person name="Udvardi M.K."/>
            <person name="Benedito V.A."/>
            <person name="Mayer K.F."/>
            <person name="Gouzy J."/>
            <person name="Schoof H."/>
            <person name="Van de Peer Y."/>
            <person name="Proost S."/>
            <person name="Cook D.R."/>
            <person name="Meyers B.C."/>
            <person name="Spannagl M."/>
            <person name="Cheung F."/>
            <person name="De Mita S."/>
            <person name="Krishnakumar V."/>
            <person name="Gundlach H."/>
            <person name="Zhou S."/>
            <person name="Mudge J."/>
            <person name="Bharti A.K."/>
            <person name="Murray J.D."/>
            <person name="Naoumkina M.A."/>
            <person name="Rosen B."/>
            <person name="Silverstein K.A."/>
            <person name="Tang H."/>
            <person name="Rombauts S."/>
            <person name="Zhao P.X."/>
            <person name="Zhou P."/>
            <person name="Barbe V."/>
            <person name="Bardou P."/>
            <person name="Bechner M."/>
            <person name="Bellec A."/>
            <person name="Berger A."/>
            <person name="Berges H."/>
            <person name="Bidwell S."/>
            <person name="Bisseling T."/>
            <person name="Choisne N."/>
            <person name="Couloux A."/>
            <person name="Denny R."/>
            <person name="Deshpande S."/>
            <person name="Dai X."/>
            <person name="Doyle J.J."/>
            <person name="Dudez A.M."/>
            <person name="Farmer A.D."/>
            <person name="Fouteau S."/>
            <person name="Franken C."/>
            <person name="Gibelin C."/>
            <person name="Gish J."/>
            <person name="Goldstein S."/>
            <person name="Gonzalez A.J."/>
            <person name="Green P.J."/>
            <person name="Hallab A."/>
            <person name="Hartog M."/>
            <person name="Hua A."/>
            <person name="Humphray S.J."/>
            <person name="Jeong D.H."/>
            <person name="Jing Y."/>
            <person name="Jocker A."/>
            <person name="Kenton S.M."/>
            <person name="Kim D.J."/>
            <person name="Klee K."/>
            <person name="Lai H."/>
            <person name="Lang C."/>
            <person name="Lin S."/>
            <person name="Macmil S.L."/>
            <person name="Magdelenat G."/>
            <person name="Matthews L."/>
            <person name="McCorrison J."/>
            <person name="Monaghan E.L."/>
            <person name="Mun J.H."/>
            <person name="Najar F.Z."/>
            <person name="Nicholson C."/>
            <person name="Noirot C."/>
            <person name="O'Bleness M."/>
            <person name="Paule C.R."/>
            <person name="Poulain J."/>
            <person name="Prion F."/>
            <person name="Qin B."/>
            <person name="Qu C."/>
            <person name="Retzel E.F."/>
            <person name="Riddle C."/>
            <person name="Sallet E."/>
            <person name="Samain S."/>
            <person name="Samson N."/>
            <person name="Sanders I."/>
            <person name="Saurat O."/>
            <person name="Scarpelli C."/>
            <person name="Schiex T."/>
            <person name="Segurens B."/>
            <person name="Severin A.J."/>
            <person name="Sherrier D.J."/>
            <person name="Shi R."/>
            <person name="Sims S."/>
            <person name="Singer S.R."/>
            <person name="Sinharoy S."/>
            <person name="Sterck L."/>
            <person name="Viollet A."/>
            <person name="Wang B.B."/>
            <person name="Wang K."/>
            <person name="Wang M."/>
            <person name="Wang X."/>
            <person name="Warfsmann J."/>
            <person name="Weissenbach J."/>
            <person name="White D.D."/>
            <person name="White J.D."/>
            <person name="Wiley G.B."/>
            <person name="Wincker P."/>
            <person name="Xing Y."/>
            <person name="Yang L."/>
            <person name="Yao Z."/>
            <person name="Ying F."/>
            <person name="Zhai J."/>
            <person name="Zhou L."/>
            <person name="Zuber A."/>
            <person name="Denarie J."/>
            <person name="Dixon R.A."/>
            <person name="May G.D."/>
            <person name="Schwartz D.C."/>
            <person name="Rogers J."/>
            <person name="Quetier F."/>
            <person name="Town C.D."/>
            <person name="Roe B.A."/>
        </authorList>
    </citation>
    <scope>NUCLEOTIDE SEQUENCE [LARGE SCALE GENOMIC DNA]</scope>
    <source>
        <strain evidence="3">A17</strain>
        <strain evidence="4 5">cv. Jemalong A17</strain>
    </source>
</reference>
<evidence type="ECO:0000313" key="3">
    <source>
        <dbReference type="EMBL" id="KEH15629.1"/>
    </source>
</evidence>
<dbReference type="EMBL" id="KL403439">
    <property type="protein sequence ID" value="KEH15629.1"/>
    <property type="molecule type" value="Genomic_DNA"/>
</dbReference>
<dbReference type="Pfam" id="PF23639">
    <property type="entry name" value="DUF7146"/>
    <property type="match status" value="1"/>
</dbReference>
<dbReference type="EnsemblPlants" id="KEH15629">
    <property type="protein sequence ID" value="KEH15629"/>
    <property type="gene ID" value="MTR_0715s0010"/>
</dbReference>
<gene>
    <name evidence="3" type="ORF">MTR_0715s0010</name>
</gene>
<dbReference type="GO" id="GO:0006260">
    <property type="term" value="P:DNA replication"/>
    <property type="evidence" value="ECO:0007669"/>
    <property type="project" value="InterPro"/>
</dbReference>
<dbReference type="GO" id="GO:0003677">
    <property type="term" value="F:DNA binding"/>
    <property type="evidence" value="ECO:0007669"/>
    <property type="project" value="InterPro"/>
</dbReference>
<reference evidence="3 5" key="2">
    <citation type="journal article" date="2014" name="BMC Genomics">
        <title>An improved genome release (version Mt4.0) for the model legume Medicago truncatula.</title>
        <authorList>
            <person name="Tang H."/>
            <person name="Krishnakumar V."/>
            <person name="Bidwell S."/>
            <person name="Rosen B."/>
            <person name="Chan A."/>
            <person name="Zhou S."/>
            <person name="Gentzbittel L."/>
            <person name="Childs K.L."/>
            <person name="Yandell M."/>
            <person name="Gundlach H."/>
            <person name="Mayer K.F."/>
            <person name="Schwartz D.C."/>
            <person name="Town C.D."/>
        </authorList>
    </citation>
    <scope>GENOME REANNOTATION</scope>
    <source>
        <strain evidence="3">A17</strain>
        <strain evidence="4 5">cv. Jemalong A17</strain>
    </source>
</reference>
<reference evidence="4" key="3">
    <citation type="submission" date="2015-06" db="UniProtKB">
        <authorList>
            <consortium name="EnsemblPlants"/>
        </authorList>
    </citation>
    <scope>IDENTIFICATION</scope>
    <source>
        <strain evidence="4">cv. Jemalong A17</strain>
    </source>
</reference>
<dbReference type="AlphaFoldDB" id="A0A072TDJ0"/>